<keyword evidence="2" id="KW-1185">Reference proteome</keyword>
<dbReference type="HOGENOM" id="CLU_2364198_0_0_1"/>
<name>D0NBE8_PHYIT</name>
<protein>
    <submittedName>
        <fullName evidence="1">Uncharacterized protein</fullName>
    </submittedName>
</protein>
<reference evidence="2" key="1">
    <citation type="journal article" date="2009" name="Nature">
        <title>Genome sequence and analysis of the Irish potato famine pathogen Phytophthora infestans.</title>
        <authorList>
            <consortium name="The Broad Institute Genome Sequencing Platform"/>
            <person name="Haas B.J."/>
            <person name="Kamoun S."/>
            <person name="Zody M.C."/>
            <person name="Jiang R.H."/>
            <person name="Handsaker R.E."/>
            <person name="Cano L.M."/>
            <person name="Grabherr M."/>
            <person name="Kodira C.D."/>
            <person name="Raffaele S."/>
            <person name="Torto-Alalibo T."/>
            <person name="Bozkurt T.O."/>
            <person name="Ah-Fong A.M."/>
            <person name="Alvarado L."/>
            <person name="Anderson V.L."/>
            <person name="Armstrong M.R."/>
            <person name="Avrova A."/>
            <person name="Baxter L."/>
            <person name="Beynon J."/>
            <person name="Boevink P.C."/>
            <person name="Bollmann S.R."/>
            <person name="Bos J.I."/>
            <person name="Bulone V."/>
            <person name="Cai G."/>
            <person name="Cakir C."/>
            <person name="Carrington J.C."/>
            <person name="Chawner M."/>
            <person name="Conti L."/>
            <person name="Costanzo S."/>
            <person name="Ewan R."/>
            <person name="Fahlgren N."/>
            <person name="Fischbach M.A."/>
            <person name="Fugelstad J."/>
            <person name="Gilroy E.M."/>
            <person name="Gnerre S."/>
            <person name="Green P.J."/>
            <person name="Grenville-Briggs L.J."/>
            <person name="Griffith J."/>
            <person name="Grunwald N.J."/>
            <person name="Horn K."/>
            <person name="Horner N.R."/>
            <person name="Hu C.H."/>
            <person name="Huitema E."/>
            <person name="Jeong D.H."/>
            <person name="Jones A.M."/>
            <person name="Jones J.D."/>
            <person name="Jones R.W."/>
            <person name="Karlsson E.K."/>
            <person name="Kunjeti S.G."/>
            <person name="Lamour K."/>
            <person name="Liu Z."/>
            <person name="Ma L."/>
            <person name="Maclean D."/>
            <person name="Chibucos M.C."/>
            <person name="McDonald H."/>
            <person name="McWalters J."/>
            <person name="Meijer H.J."/>
            <person name="Morgan W."/>
            <person name="Morris P.F."/>
            <person name="Munro C.A."/>
            <person name="O'Neill K."/>
            <person name="Ospina-Giraldo M."/>
            <person name="Pinzon A."/>
            <person name="Pritchard L."/>
            <person name="Ramsahoye B."/>
            <person name="Ren Q."/>
            <person name="Restrepo S."/>
            <person name="Roy S."/>
            <person name="Sadanandom A."/>
            <person name="Savidor A."/>
            <person name="Schornack S."/>
            <person name="Schwartz D.C."/>
            <person name="Schumann U.D."/>
            <person name="Schwessinger B."/>
            <person name="Seyer L."/>
            <person name="Sharpe T."/>
            <person name="Silvar C."/>
            <person name="Song J."/>
            <person name="Studholme D.J."/>
            <person name="Sykes S."/>
            <person name="Thines M."/>
            <person name="van de Vondervoort P.J."/>
            <person name="Phuntumart V."/>
            <person name="Wawra S."/>
            <person name="Weide R."/>
            <person name="Win J."/>
            <person name="Young C."/>
            <person name="Zhou S."/>
            <person name="Fry W."/>
            <person name="Meyers B.C."/>
            <person name="van West P."/>
            <person name="Ristaino J."/>
            <person name="Govers F."/>
            <person name="Birch P.R."/>
            <person name="Whisson S.C."/>
            <person name="Judelson H.S."/>
            <person name="Nusbaum C."/>
        </authorList>
    </citation>
    <scope>NUCLEOTIDE SEQUENCE [LARGE SCALE GENOMIC DNA]</scope>
    <source>
        <strain evidence="2">T30-4</strain>
    </source>
</reference>
<evidence type="ECO:0000313" key="1">
    <source>
        <dbReference type="EMBL" id="EEY55377.1"/>
    </source>
</evidence>
<dbReference type="VEuPathDB" id="FungiDB:PITG_09318"/>
<dbReference type="RefSeq" id="XP_002903601.1">
    <property type="nucleotide sequence ID" value="XM_002903555.1"/>
</dbReference>
<organism evidence="1 2">
    <name type="scientific">Phytophthora infestans (strain T30-4)</name>
    <name type="common">Potato late blight agent</name>
    <dbReference type="NCBI Taxonomy" id="403677"/>
    <lineage>
        <taxon>Eukaryota</taxon>
        <taxon>Sar</taxon>
        <taxon>Stramenopiles</taxon>
        <taxon>Oomycota</taxon>
        <taxon>Peronosporomycetes</taxon>
        <taxon>Peronosporales</taxon>
        <taxon>Peronosporaceae</taxon>
        <taxon>Phytophthora</taxon>
    </lineage>
</organism>
<dbReference type="Proteomes" id="UP000006643">
    <property type="component" value="Unassembled WGS sequence"/>
</dbReference>
<proteinExistence type="predicted"/>
<dbReference type="InParanoid" id="D0NBE8"/>
<dbReference type="KEGG" id="pif:PITG_09318"/>
<accession>D0NBE8</accession>
<evidence type="ECO:0000313" key="2">
    <source>
        <dbReference type="Proteomes" id="UP000006643"/>
    </source>
</evidence>
<dbReference type="EMBL" id="DS028131">
    <property type="protein sequence ID" value="EEY55377.1"/>
    <property type="molecule type" value="Genomic_DNA"/>
</dbReference>
<dbReference type="AlphaFoldDB" id="D0NBE8"/>
<gene>
    <name evidence="1" type="ORF">PITG_09318</name>
</gene>
<dbReference type="GeneID" id="9461795"/>
<sequence length="96" mass="10859">MEAEDDGRRRSNVWTEASENGQVKCLRGSTEISNPKAHKLENHLMHYKDYTLVKKKKSENSLSLSSRQVSVVWSLGGFGSADEIDADFIEDGLLMW</sequence>